<dbReference type="PANTHER" id="PTHR31730">
    <property type="entry name" value="OS01G0873900 PROTEIN"/>
    <property type="match status" value="1"/>
</dbReference>
<protein>
    <recommendedName>
        <fullName evidence="2">DUF668 domain-containing protein</fullName>
    </recommendedName>
</protein>
<evidence type="ECO:0000256" key="1">
    <source>
        <dbReference type="SAM" id="SignalP"/>
    </source>
</evidence>
<feature type="chain" id="PRO_5043606093" description="DUF668 domain-containing protein" evidence="1">
    <location>
        <begin position="23"/>
        <end position="262"/>
    </location>
</feature>
<dbReference type="GO" id="GO:0045927">
    <property type="term" value="P:positive regulation of growth"/>
    <property type="evidence" value="ECO:0007669"/>
    <property type="project" value="InterPro"/>
</dbReference>
<gene>
    <name evidence="3" type="ORF">LITE_LOCUS24788</name>
</gene>
<keyword evidence="1" id="KW-0732">Signal</keyword>
<organism evidence="3 4">
    <name type="scientific">Linum tenue</name>
    <dbReference type="NCBI Taxonomy" id="586396"/>
    <lineage>
        <taxon>Eukaryota</taxon>
        <taxon>Viridiplantae</taxon>
        <taxon>Streptophyta</taxon>
        <taxon>Embryophyta</taxon>
        <taxon>Tracheophyta</taxon>
        <taxon>Spermatophyta</taxon>
        <taxon>Magnoliopsida</taxon>
        <taxon>eudicotyledons</taxon>
        <taxon>Gunneridae</taxon>
        <taxon>Pentapetalae</taxon>
        <taxon>rosids</taxon>
        <taxon>fabids</taxon>
        <taxon>Malpighiales</taxon>
        <taxon>Linaceae</taxon>
        <taxon>Linum</taxon>
    </lineage>
</organism>
<proteinExistence type="predicted"/>
<dbReference type="InterPro" id="IPR007700">
    <property type="entry name" value="DUF668"/>
</dbReference>
<reference evidence="3" key="1">
    <citation type="submission" date="2022-08" db="EMBL/GenBank/DDBJ databases">
        <authorList>
            <person name="Gutierrez-Valencia J."/>
        </authorList>
    </citation>
    <scope>NUCLEOTIDE SEQUENCE</scope>
</reference>
<comment type="caution">
    <text evidence="3">The sequence shown here is derived from an EMBL/GenBank/DDBJ whole genome shotgun (WGS) entry which is preliminary data.</text>
</comment>
<keyword evidence="4" id="KW-1185">Reference proteome</keyword>
<feature type="domain" description="DUF668" evidence="2">
    <location>
        <begin position="22"/>
        <end position="85"/>
    </location>
</feature>
<sequence length="262" mass="29713">MMKEKRLLLLRFFQLKLVCCQASRPTSLPPNTRDSLYQGLPPTVKISLRSRIQMFEEKEELSIAQVKAEMEKTLQWLVLVAANTTNSDYGRADAATRGNLICLQALYHADKETTDQHILETVAWLHRLITLVGQRDNDLRSSGGQAGHVPKSATFRGQDLHSKMQRIASLNEARNYHHGSHIPRISAENRDLLDKVGRRRRLIPGISKSQELSKKSSGRVWAALSRTKSTGNSPLREMGRRRKFVQHQRGNLLDILDGLDSM</sequence>
<evidence type="ECO:0000313" key="3">
    <source>
        <dbReference type="EMBL" id="CAI0435675.1"/>
    </source>
</evidence>
<dbReference type="AlphaFoldDB" id="A0AAV0LQ44"/>
<evidence type="ECO:0000259" key="2">
    <source>
        <dbReference type="Pfam" id="PF05003"/>
    </source>
</evidence>
<dbReference type="InterPro" id="IPR045021">
    <property type="entry name" value="PSI1/2/3"/>
</dbReference>
<evidence type="ECO:0000313" key="4">
    <source>
        <dbReference type="Proteomes" id="UP001154282"/>
    </source>
</evidence>
<dbReference type="EMBL" id="CAMGYJ010000006">
    <property type="protein sequence ID" value="CAI0435675.1"/>
    <property type="molecule type" value="Genomic_DNA"/>
</dbReference>
<accession>A0AAV0LQ44</accession>
<dbReference type="Pfam" id="PF05003">
    <property type="entry name" value="DUF668"/>
    <property type="match status" value="1"/>
</dbReference>
<dbReference type="PANTHER" id="PTHR31730:SF18">
    <property type="entry name" value="PROTEIN PSK SIMULATOR 2"/>
    <property type="match status" value="1"/>
</dbReference>
<feature type="signal peptide" evidence="1">
    <location>
        <begin position="1"/>
        <end position="22"/>
    </location>
</feature>
<name>A0AAV0LQ44_9ROSI</name>
<dbReference type="Proteomes" id="UP001154282">
    <property type="component" value="Unassembled WGS sequence"/>
</dbReference>